<evidence type="ECO:0000313" key="1">
    <source>
        <dbReference type="EMBL" id="EPY03523.1"/>
    </source>
</evidence>
<reference evidence="1 2" key="1">
    <citation type="submission" date="2013-04" db="EMBL/GenBank/DDBJ databases">
        <authorList>
            <person name="Kuznetsov B."/>
            <person name="Ivanovsky R."/>
        </authorList>
    </citation>
    <scope>NUCLEOTIDE SEQUENCE [LARGE SCALE GENOMIC DNA]</scope>
    <source>
        <strain evidence="1 2">MGU-K5</strain>
    </source>
</reference>
<dbReference type="EMBL" id="AQPH01000001">
    <property type="protein sequence ID" value="EPY03523.1"/>
    <property type="molecule type" value="Genomic_DNA"/>
</dbReference>
<dbReference type="Proteomes" id="UP000015350">
    <property type="component" value="Unassembled WGS sequence"/>
</dbReference>
<dbReference type="AlphaFoldDB" id="S9SHD7"/>
<comment type="caution">
    <text evidence="1">The sequence shown here is derived from an EMBL/GenBank/DDBJ whole genome shotgun (WGS) entry which is preliminary data.</text>
</comment>
<dbReference type="OrthoDB" id="10009392at2"/>
<dbReference type="STRING" id="1316936.K678_00390"/>
<organism evidence="1 2">
    <name type="scientific">Magnetospirillum fulvum MGU-K5</name>
    <dbReference type="NCBI Taxonomy" id="1316936"/>
    <lineage>
        <taxon>Bacteria</taxon>
        <taxon>Pseudomonadati</taxon>
        <taxon>Pseudomonadota</taxon>
        <taxon>Alphaproteobacteria</taxon>
        <taxon>Rhodospirillales</taxon>
        <taxon>Rhodospirillaceae</taxon>
        <taxon>Magnetospirillum</taxon>
    </lineage>
</organism>
<accession>S9SHD7</accession>
<name>S9SHD7_MAGFU</name>
<evidence type="ECO:0000313" key="2">
    <source>
        <dbReference type="Proteomes" id="UP000015350"/>
    </source>
</evidence>
<dbReference type="RefSeq" id="WP_021130469.1">
    <property type="nucleotide sequence ID" value="NZ_AQPH01000001.1"/>
</dbReference>
<gene>
    <name evidence="1" type="ORF">K678_00390</name>
</gene>
<sequence length="141" mass="15326">MADPNTAADLVIYPLEDLGGLIRTAFHSGDPARPGLEVCEIAHHLPTDERRRLSALFATAPDLSAENERIRALYLEAERALTDALTENGRLRDLKADLVEALGGLAALIRETASNGGHMASDWHVYLQTADNALDLAREEV</sequence>
<proteinExistence type="predicted"/>
<protein>
    <submittedName>
        <fullName evidence="1">Uncharacterized protein</fullName>
    </submittedName>
</protein>